<dbReference type="EC" id="5.-.-.-" evidence="4"/>
<proteinExistence type="predicted"/>
<dbReference type="eggNOG" id="COG3623">
    <property type="taxonomic scope" value="Bacteria"/>
</dbReference>
<dbReference type="Gene3D" id="3.20.20.150">
    <property type="entry name" value="Divalent-metal-dependent TIM barrel enzymes"/>
    <property type="match status" value="1"/>
</dbReference>
<dbReference type="PANTHER" id="PTHR43489">
    <property type="entry name" value="ISOMERASE"/>
    <property type="match status" value="1"/>
</dbReference>
<feature type="domain" description="Xylose isomerase-like TIM barrel" evidence="3">
    <location>
        <begin position="22"/>
        <end position="269"/>
    </location>
</feature>
<dbReference type="NCBIfam" id="NF009688">
    <property type="entry name" value="PRK13209.1"/>
    <property type="match status" value="1"/>
</dbReference>
<dbReference type="HOGENOM" id="CLU_082738_0_0_11"/>
<accession>Q83FR3</accession>
<dbReference type="EMBL" id="AE014184">
    <property type="protein sequence ID" value="AAO44745.1"/>
    <property type="molecule type" value="Genomic_DNA"/>
</dbReference>
<dbReference type="Proteomes" id="UP000002200">
    <property type="component" value="Chromosome"/>
</dbReference>
<dbReference type="AlphaFoldDB" id="Q83FR3"/>
<gene>
    <name evidence="4" type="primary">sgaU</name>
    <name evidence="4" type="ordered locus">TWT_648</name>
</gene>
<reference evidence="4 5" key="1">
    <citation type="journal article" date="2003" name="Genome Res.">
        <title>Tropheryma whipplei twist: a human pathogenic Actinobacteria with a reduced genome.</title>
        <authorList>
            <person name="Raoult D."/>
            <person name="Ogata H."/>
            <person name="Audic S."/>
            <person name="Robert C."/>
            <person name="Suhre K."/>
            <person name="Drancourt M."/>
            <person name="Claverie J.-M."/>
        </authorList>
    </citation>
    <scope>NUCLEOTIDE SEQUENCE [LARGE SCALE GENOMIC DNA]</scope>
    <source>
        <strain evidence="4 5">Twist</strain>
    </source>
</reference>
<organism evidence="4 5">
    <name type="scientific">Tropheryma whipplei (strain Twist)</name>
    <name type="common">Whipple's bacillus</name>
    <dbReference type="NCBI Taxonomy" id="203267"/>
    <lineage>
        <taxon>Bacteria</taxon>
        <taxon>Bacillati</taxon>
        <taxon>Actinomycetota</taxon>
        <taxon>Actinomycetes</taxon>
        <taxon>Micrococcales</taxon>
        <taxon>Tropherymataceae</taxon>
        <taxon>Tropheryma</taxon>
    </lineage>
</organism>
<dbReference type="NCBIfam" id="NF009689">
    <property type="entry name" value="PRK13210.1"/>
    <property type="match status" value="1"/>
</dbReference>
<dbReference type="OrthoDB" id="9787068at2"/>
<evidence type="ECO:0000313" key="5">
    <source>
        <dbReference type="Proteomes" id="UP000002200"/>
    </source>
</evidence>
<evidence type="ECO:0000256" key="2">
    <source>
        <dbReference type="ARBA" id="ARBA00023277"/>
    </source>
</evidence>
<dbReference type="GeneID" id="67388447"/>
<dbReference type="PANTHER" id="PTHR43489:SF1">
    <property type="entry name" value="L-RIBULOSE-5-PHOSPHATE 3-EPIMERASE SGBU-RELATED"/>
    <property type="match status" value="1"/>
</dbReference>
<evidence type="ECO:0000313" key="4">
    <source>
        <dbReference type="EMBL" id="AAO44745.1"/>
    </source>
</evidence>
<dbReference type="InterPro" id="IPR050417">
    <property type="entry name" value="Sugar_Epim/Isomerase"/>
</dbReference>
<dbReference type="GO" id="GO:0019852">
    <property type="term" value="P:L-ascorbic acid metabolic process"/>
    <property type="evidence" value="ECO:0007669"/>
    <property type="project" value="TreeGrafter"/>
</dbReference>
<dbReference type="KEGG" id="twh:TWT_648"/>
<dbReference type="Pfam" id="PF01261">
    <property type="entry name" value="AP_endonuc_2"/>
    <property type="match status" value="1"/>
</dbReference>
<dbReference type="STRING" id="203267.TWT_648"/>
<keyword evidence="1 4" id="KW-0413">Isomerase</keyword>
<keyword evidence="2" id="KW-0119">Carbohydrate metabolism</keyword>
<sequence>MSIEIGIYEKAIRRRETWSEFFAAAAAAGFAFVDLSVDESDERIERLTWPDTRRCELRAAANREGIALGGICLSVHRKIAPASQDAAVRDRARLFLRQGVDLCSSLGIPILQLAGYYDYYGMPHPDSRKLFIDFLHYSAAYASLNGVVLGVENVDTNGITSIISGREAVEQVGSPWLKLYPDIGNLTERQLSTRQELAAGRGFMFALHAKDTRPGEPRRVPMGCGHVPWKEAFDELHRQNWSGRMMIEMWNDDSPDSERIASRAREFITARLGESGIAVVSKAC</sequence>
<dbReference type="GO" id="GO:0034015">
    <property type="term" value="F:L-ribulose-5-phosphate 3-epimerase activity"/>
    <property type="evidence" value="ECO:0007669"/>
    <property type="project" value="TreeGrafter"/>
</dbReference>
<dbReference type="InterPro" id="IPR036237">
    <property type="entry name" value="Xyl_isomerase-like_sf"/>
</dbReference>
<keyword evidence="5" id="KW-1185">Reference proteome</keyword>
<evidence type="ECO:0000256" key="1">
    <source>
        <dbReference type="ARBA" id="ARBA00023235"/>
    </source>
</evidence>
<evidence type="ECO:0000259" key="3">
    <source>
        <dbReference type="Pfam" id="PF01261"/>
    </source>
</evidence>
<dbReference type="SUPFAM" id="SSF51658">
    <property type="entry name" value="Xylose isomerase-like"/>
    <property type="match status" value="1"/>
</dbReference>
<protein>
    <submittedName>
        <fullName evidence="4">Hexulose-6-phosphate isomerase</fullName>
        <ecNumber evidence="4">5.-.-.-</ecNumber>
    </submittedName>
</protein>
<name>Q83FR3_TROWT</name>
<dbReference type="RefSeq" id="WP_011096607.1">
    <property type="nucleotide sequence ID" value="NC_004572.3"/>
</dbReference>
<dbReference type="InterPro" id="IPR013022">
    <property type="entry name" value="Xyl_isomerase-like_TIM-brl"/>
</dbReference>